<dbReference type="SUPFAM" id="SSF53448">
    <property type="entry name" value="Nucleotide-diphospho-sugar transferases"/>
    <property type="match status" value="1"/>
</dbReference>
<gene>
    <name evidence="2" type="ORF">LV75_003045</name>
</gene>
<evidence type="ECO:0000313" key="3">
    <source>
        <dbReference type="Proteomes" id="UP001205185"/>
    </source>
</evidence>
<evidence type="ECO:0000313" key="2">
    <source>
        <dbReference type="EMBL" id="MCP2270544.1"/>
    </source>
</evidence>
<protein>
    <submittedName>
        <fullName evidence="2">Glycosyltransferase involved in cell wall bisynthesis</fullName>
    </submittedName>
</protein>
<dbReference type="PANTHER" id="PTHR10859">
    <property type="entry name" value="GLYCOSYL TRANSFERASE"/>
    <property type="match status" value="1"/>
</dbReference>
<name>A0ABT1IDB3_9PSEU</name>
<dbReference type="PANTHER" id="PTHR10859:SF91">
    <property type="entry name" value="DOLICHYL-PHOSPHATE BETA-GLUCOSYLTRANSFERASE"/>
    <property type="match status" value="1"/>
</dbReference>
<sequence length="256" mass="27486">MGTPGATDQKTLTYVVPAHNSADTIEATLTALATRLAGGDAEIVVVENGSSDGTIELLAKLAADWSADVELRVLTSEKGMGNALRHGIAHSRGARVFLGADDLPFGFDDLDAAEKVDHVAHPVVIGSKAHPDSVIERALLRNVMTFGFLVLRRVILGMRTRDPQGTFIVDGDWARQAAPLLQEPGYLLSTELAYLAERNGIKTIEVPVRLSAAHSSHGSRIRLSDPIKMGMGLFTLRSRHRRSKVQPVGSALPQTT</sequence>
<organism evidence="2 3">
    <name type="scientific">Actinokineospora diospyrosa</name>
    <dbReference type="NCBI Taxonomy" id="103728"/>
    <lineage>
        <taxon>Bacteria</taxon>
        <taxon>Bacillati</taxon>
        <taxon>Actinomycetota</taxon>
        <taxon>Actinomycetes</taxon>
        <taxon>Pseudonocardiales</taxon>
        <taxon>Pseudonocardiaceae</taxon>
        <taxon>Actinokineospora</taxon>
    </lineage>
</organism>
<evidence type="ECO:0000259" key="1">
    <source>
        <dbReference type="Pfam" id="PF00535"/>
    </source>
</evidence>
<accession>A0ABT1IDB3</accession>
<dbReference type="InterPro" id="IPR029044">
    <property type="entry name" value="Nucleotide-diphossugar_trans"/>
</dbReference>
<dbReference type="InterPro" id="IPR001173">
    <property type="entry name" value="Glyco_trans_2-like"/>
</dbReference>
<dbReference type="Gene3D" id="3.90.550.10">
    <property type="entry name" value="Spore Coat Polysaccharide Biosynthesis Protein SpsA, Chain A"/>
    <property type="match status" value="1"/>
</dbReference>
<dbReference type="Pfam" id="PF00535">
    <property type="entry name" value="Glycos_transf_2"/>
    <property type="match status" value="1"/>
</dbReference>
<dbReference type="EMBL" id="JAMTCO010000007">
    <property type="protein sequence ID" value="MCP2270544.1"/>
    <property type="molecule type" value="Genomic_DNA"/>
</dbReference>
<reference evidence="2 3" key="1">
    <citation type="submission" date="2022-06" db="EMBL/GenBank/DDBJ databases">
        <title>Genomic Encyclopedia of Archaeal and Bacterial Type Strains, Phase II (KMG-II): from individual species to whole genera.</title>
        <authorList>
            <person name="Goeker M."/>
        </authorList>
    </citation>
    <scope>NUCLEOTIDE SEQUENCE [LARGE SCALE GENOMIC DNA]</scope>
    <source>
        <strain evidence="2 3">DSM 44255</strain>
    </source>
</reference>
<keyword evidence="3" id="KW-1185">Reference proteome</keyword>
<dbReference type="RefSeq" id="WP_253887505.1">
    <property type="nucleotide sequence ID" value="NZ_BAAAVB010000009.1"/>
</dbReference>
<proteinExistence type="predicted"/>
<comment type="caution">
    <text evidence="2">The sequence shown here is derived from an EMBL/GenBank/DDBJ whole genome shotgun (WGS) entry which is preliminary data.</text>
</comment>
<dbReference type="Proteomes" id="UP001205185">
    <property type="component" value="Unassembled WGS sequence"/>
</dbReference>
<feature type="domain" description="Glycosyltransferase 2-like" evidence="1">
    <location>
        <begin position="15"/>
        <end position="102"/>
    </location>
</feature>